<dbReference type="AlphaFoldDB" id="A0A9X1N9Y9"/>
<name>A0A9X1N9Y9_9ACTN</name>
<dbReference type="EMBL" id="JAJOMB010000001">
    <property type="protein sequence ID" value="MCD5309874.1"/>
    <property type="molecule type" value="Genomic_DNA"/>
</dbReference>
<comment type="caution">
    <text evidence="2">The sequence shown here is derived from an EMBL/GenBank/DDBJ whole genome shotgun (WGS) entry which is preliminary data.</text>
</comment>
<sequence length="349" mass="37805">MASATRRRRLRLPIAVLVSGLLLSLLAGQAAAASSSGPAHTLSAARKQAPVKQNSWQKAALGSKSQQNWYRLKVAERSYLYAMLGTLPADYNLRLYNDAGKQLNASDKSGTSAESIGRMVNPGTYFLRVASTKGYSKSKKYDLLARVAPASAGVSILTSQFGNLPSSTIVGEIVNASDQWMFADAVDIAYYDAKGKRLRKFDRESLRPNLAIAPGQRVPFQTIPGSIPPKVFAKVKSFKLTGIDTDTTSAQPQKSLKVSGVKKVRKTRSGLVSYTWTGKVTSASSKKAANVNVVVLARDRRGVVAGYANDWLTGLPAKSTRKFGLSYGNWRSGLTFSVKAYDENGLNRW</sequence>
<protein>
    <recommendedName>
        <fullName evidence="4">Peptidase C-terminal archaeal/bacterial domain-containing protein</fullName>
    </recommendedName>
</protein>
<dbReference type="Gene3D" id="2.60.120.380">
    <property type="match status" value="1"/>
</dbReference>
<evidence type="ECO:0000256" key="1">
    <source>
        <dbReference type="SAM" id="SignalP"/>
    </source>
</evidence>
<dbReference type="RefSeq" id="WP_231438789.1">
    <property type="nucleotide sequence ID" value="NZ_JAJOMB010000001.1"/>
</dbReference>
<dbReference type="Proteomes" id="UP001138997">
    <property type="component" value="Unassembled WGS sequence"/>
</dbReference>
<accession>A0A9X1N9Y9</accession>
<keyword evidence="3" id="KW-1185">Reference proteome</keyword>
<keyword evidence="1" id="KW-0732">Signal</keyword>
<reference evidence="2" key="1">
    <citation type="submission" date="2021-11" db="EMBL/GenBank/DDBJ databases">
        <title>Streptomyces corallinus and Kineosporia corallina sp. nov., two new coral-derived marine actinobacteria.</title>
        <authorList>
            <person name="Buangrab K."/>
            <person name="Sutthacheep M."/>
            <person name="Yeemin T."/>
            <person name="Harunari E."/>
            <person name="Igarashi Y."/>
            <person name="Sripreechasak P."/>
            <person name="Kanchanasin P."/>
            <person name="Tanasupawat S."/>
            <person name="Phongsopitanun W."/>
        </authorList>
    </citation>
    <scope>NUCLEOTIDE SEQUENCE</scope>
    <source>
        <strain evidence="2">JCM 31032</strain>
    </source>
</reference>
<gene>
    <name evidence="2" type="ORF">LR394_03135</name>
</gene>
<evidence type="ECO:0000313" key="2">
    <source>
        <dbReference type="EMBL" id="MCD5309874.1"/>
    </source>
</evidence>
<feature type="signal peptide" evidence="1">
    <location>
        <begin position="1"/>
        <end position="32"/>
    </location>
</feature>
<organism evidence="2 3">
    <name type="scientific">Kineosporia babensis</name>
    <dbReference type="NCBI Taxonomy" id="499548"/>
    <lineage>
        <taxon>Bacteria</taxon>
        <taxon>Bacillati</taxon>
        <taxon>Actinomycetota</taxon>
        <taxon>Actinomycetes</taxon>
        <taxon>Kineosporiales</taxon>
        <taxon>Kineosporiaceae</taxon>
        <taxon>Kineosporia</taxon>
    </lineage>
</organism>
<evidence type="ECO:0000313" key="3">
    <source>
        <dbReference type="Proteomes" id="UP001138997"/>
    </source>
</evidence>
<evidence type="ECO:0008006" key="4">
    <source>
        <dbReference type="Google" id="ProtNLM"/>
    </source>
</evidence>
<proteinExistence type="predicted"/>
<feature type="chain" id="PRO_5040988233" description="Peptidase C-terminal archaeal/bacterial domain-containing protein" evidence="1">
    <location>
        <begin position="33"/>
        <end position="349"/>
    </location>
</feature>
<dbReference type="SUPFAM" id="SSF89260">
    <property type="entry name" value="Collagen-binding domain"/>
    <property type="match status" value="1"/>
</dbReference>